<organism evidence="2 3">
    <name type="scientific">Scophthalmus maximus</name>
    <name type="common">Turbot</name>
    <name type="synonym">Psetta maxima</name>
    <dbReference type="NCBI Taxonomy" id="52904"/>
    <lineage>
        <taxon>Eukaryota</taxon>
        <taxon>Metazoa</taxon>
        <taxon>Chordata</taxon>
        <taxon>Craniata</taxon>
        <taxon>Vertebrata</taxon>
        <taxon>Euteleostomi</taxon>
        <taxon>Actinopterygii</taxon>
        <taxon>Neopterygii</taxon>
        <taxon>Teleostei</taxon>
        <taxon>Neoteleostei</taxon>
        <taxon>Acanthomorphata</taxon>
        <taxon>Carangaria</taxon>
        <taxon>Pleuronectiformes</taxon>
        <taxon>Pleuronectoidei</taxon>
        <taxon>Scophthalmidae</taxon>
        <taxon>Scophthalmus</taxon>
    </lineage>
</organism>
<name>A0A6A4T4S8_SCOMX</name>
<evidence type="ECO:0000256" key="1">
    <source>
        <dbReference type="SAM" id="MobiDB-lite"/>
    </source>
</evidence>
<comment type="caution">
    <text evidence="2">The sequence shown here is derived from an EMBL/GenBank/DDBJ whole genome shotgun (WGS) entry which is preliminary data.</text>
</comment>
<dbReference type="EMBL" id="VEVO01000006">
    <property type="protein sequence ID" value="KAF0041033.1"/>
    <property type="molecule type" value="Genomic_DNA"/>
</dbReference>
<accession>A0A6A4T4S8</accession>
<gene>
    <name evidence="2" type="ORF">F2P81_006931</name>
</gene>
<evidence type="ECO:0000313" key="3">
    <source>
        <dbReference type="Proteomes" id="UP000438429"/>
    </source>
</evidence>
<dbReference type="Proteomes" id="UP000438429">
    <property type="component" value="Unassembled WGS sequence"/>
</dbReference>
<sequence length="145" mass="15593">MCSGLNKLAAALSPEERSHGLIGGGHSDITVHDDEYLQHTHFNILPTDHVVLDQTSLVSRFNPGMQQQDGVTLGVCVVLVTGTTLPPGGVFHELNLRSRGGGRQRSVECKPPALMERSGHHREQSPSVSAAVSSETSTFLYPARI</sequence>
<evidence type="ECO:0000313" key="2">
    <source>
        <dbReference type="EMBL" id="KAF0041033.1"/>
    </source>
</evidence>
<dbReference type="AlphaFoldDB" id="A0A6A4T4S8"/>
<protein>
    <submittedName>
        <fullName evidence="2">Uncharacterized protein</fullName>
    </submittedName>
</protein>
<feature type="compositionally biased region" description="Low complexity" evidence="1">
    <location>
        <begin position="125"/>
        <end position="138"/>
    </location>
</feature>
<proteinExistence type="predicted"/>
<reference evidence="2 3" key="1">
    <citation type="submission" date="2019-06" db="EMBL/GenBank/DDBJ databases">
        <title>Draft genomes of female and male turbot (Scophthalmus maximus).</title>
        <authorList>
            <person name="Xu H."/>
            <person name="Xu X.-W."/>
            <person name="Shao C."/>
            <person name="Chen S."/>
        </authorList>
    </citation>
    <scope>NUCLEOTIDE SEQUENCE [LARGE SCALE GENOMIC DNA]</scope>
    <source>
        <strain evidence="2">Ysfricsl-2016a</strain>
        <tissue evidence="2">Blood</tissue>
    </source>
</reference>
<feature type="region of interest" description="Disordered" evidence="1">
    <location>
        <begin position="114"/>
        <end position="145"/>
    </location>
</feature>